<keyword evidence="3" id="KW-1185">Reference proteome</keyword>
<comment type="caution">
    <text evidence="2">The sequence shown here is derived from an EMBL/GenBank/DDBJ whole genome shotgun (WGS) entry which is preliminary data.</text>
</comment>
<evidence type="ECO:0000313" key="3">
    <source>
        <dbReference type="Proteomes" id="UP001620645"/>
    </source>
</evidence>
<accession>A0ABD2HWY9</accession>
<organism evidence="2 3">
    <name type="scientific">Heterodera schachtii</name>
    <name type="common">Sugarbeet cyst nematode worm</name>
    <name type="synonym">Tylenchus schachtii</name>
    <dbReference type="NCBI Taxonomy" id="97005"/>
    <lineage>
        <taxon>Eukaryota</taxon>
        <taxon>Metazoa</taxon>
        <taxon>Ecdysozoa</taxon>
        <taxon>Nematoda</taxon>
        <taxon>Chromadorea</taxon>
        <taxon>Rhabditida</taxon>
        <taxon>Tylenchina</taxon>
        <taxon>Tylenchomorpha</taxon>
        <taxon>Tylenchoidea</taxon>
        <taxon>Heteroderidae</taxon>
        <taxon>Heteroderinae</taxon>
        <taxon>Heterodera</taxon>
    </lineage>
</organism>
<evidence type="ECO:0000256" key="1">
    <source>
        <dbReference type="SAM" id="MobiDB-lite"/>
    </source>
</evidence>
<dbReference type="EMBL" id="JBICCN010000420">
    <property type="protein sequence ID" value="KAL3070022.1"/>
    <property type="molecule type" value="Genomic_DNA"/>
</dbReference>
<protein>
    <submittedName>
        <fullName evidence="2">Uncharacterized protein</fullName>
    </submittedName>
</protein>
<feature type="region of interest" description="Disordered" evidence="1">
    <location>
        <begin position="100"/>
        <end position="127"/>
    </location>
</feature>
<name>A0ABD2HWY9_HETSC</name>
<sequence>MFCLLDRCYGLMCKDGHTEVIRGYPDDENVTTTTCYIEQKYCVFVTCAVDDSPGYALSGWYCGEHNDETYCAEKTAEKTRRQFKNVRCKCEIGEPYKDMTNDKPKLTLPPPKPTSPPMPTTPEPPTLTCMRGTYDEDGYGTLMDKKCDKGQQFCYLANCKTDMVSYLSWGCTEDTDCAKIPADWTMNRGGGNYSCKCKFGDRGVNLGNEKLHIPMARTIVFTEMEIPNSAISSFAFGTIGLSAVAIRFCFTMLIG</sequence>
<proteinExistence type="predicted"/>
<evidence type="ECO:0000313" key="2">
    <source>
        <dbReference type="EMBL" id="KAL3070022.1"/>
    </source>
</evidence>
<dbReference type="Proteomes" id="UP001620645">
    <property type="component" value="Unassembled WGS sequence"/>
</dbReference>
<feature type="compositionally biased region" description="Pro residues" evidence="1">
    <location>
        <begin position="107"/>
        <end position="125"/>
    </location>
</feature>
<gene>
    <name evidence="2" type="ORF">niasHS_017311</name>
</gene>
<reference evidence="2 3" key="1">
    <citation type="submission" date="2024-10" db="EMBL/GenBank/DDBJ databases">
        <authorList>
            <person name="Kim D."/>
        </authorList>
    </citation>
    <scope>NUCLEOTIDE SEQUENCE [LARGE SCALE GENOMIC DNA]</scope>
    <source>
        <strain evidence="2">Taebaek</strain>
    </source>
</reference>
<dbReference type="AlphaFoldDB" id="A0ABD2HWY9"/>